<keyword evidence="6 10" id="KW-1133">Transmembrane helix</keyword>
<evidence type="ECO:0000256" key="5">
    <source>
        <dbReference type="ARBA" id="ARBA00022725"/>
    </source>
</evidence>
<keyword evidence="2" id="KW-1003">Cell membrane</keyword>
<dbReference type="InterPro" id="IPR004117">
    <property type="entry name" value="7tm6_olfct_rcpt"/>
</dbReference>
<evidence type="ECO:0000313" key="13">
    <source>
        <dbReference type="Proteomes" id="UP001307889"/>
    </source>
</evidence>
<keyword evidence="9 10" id="KW-0807">Transducer</keyword>
<evidence type="ECO:0000256" key="11">
    <source>
        <dbReference type="SAM" id="MobiDB-lite"/>
    </source>
</evidence>
<evidence type="ECO:0000256" key="6">
    <source>
        <dbReference type="ARBA" id="ARBA00022989"/>
    </source>
</evidence>
<feature type="transmembrane region" description="Helical" evidence="10">
    <location>
        <begin position="306"/>
        <end position="325"/>
    </location>
</feature>
<keyword evidence="7 10" id="KW-0472">Membrane</keyword>
<feature type="region of interest" description="Disordered" evidence="11">
    <location>
        <begin position="423"/>
        <end position="462"/>
    </location>
</feature>
<dbReference type="EMBL" id="AP028910">
    <property type="protein sequence ID" value="BES90259.1"/>
    <property type="molecule type" value="Genomic_DNA"/>
</dbReference>
<sequence>MNTTSTSIIALQKRGEKSIRIVSDQAKPMRRPSTDIFQTITSILKFHGVVRPEAGGLPMKFLERGIWLVNVYSLSILLSGIRFQDPSNITVTLESLTFLLVISPAFIMTAVCSLRKKRLFALFDRINHLLTEIENEFGPETLKAADRECRMVMWAHVALFVSCTPPPFIVAYYNYYANGVSDAAPYTINIPFGRKQNVNYNTFWQFCVFFYPIVGTVTVRVIMGTLAVSSTLIVEKTRWKFEQLTVKNNKELLRQAIRWHSEAIQIVKETNMILGVAFTAEALFSMAYICNATFMLFKYGMRDDKLIYKSVTVLFSFSCLPLYFCMSGHRISNEGDRLYWSMFRNLWYELDANDRKDLLLPSLIAKHGISWGYRKVVVFDMATYFFIVRQSYSFYALLSARVTYLGSAEVVLRGFPPSGRLSVNKRVSASGTDDKRDKGRRAGRGSQRTPPGKGRPGLAGSDALRAQAQVRSALFTGSNKRY</sequence>
<dbReference type="Proteomes" id="UP001307889">
    <property type="component" value="Chromosome 2"/>
</dbReference>
<feature type="transmembrane region" description="Helical" evidence="10">
    <location>
        <begin position="95"/>
        <end position="114"/>
    </location>
</feature>
<evidence type="ECO:0000256" key="10">
    <source>
        <dbReference type="RuleBase" id="RU351113"/>
    </source>
</evidence>
<keyword evidence="8 10" id="KW-0675">Receptor</keyword>
<comment type="subcellular location">
    <subcellularLocation>
        <location evidence="1 10">Cell membrane</location>
        <topology evidence="1 10">Multi-pass membrane protein</topology>
    </subcellularLocation>
</comment>
<comment type="similarity">
    <text evidence="10">Belongs to the insect chemoreceptor superfamily. Heteromeric odorant receptor channel (TC 1.A.69) family.</text>
</comment>
<gene>
    <name evidence="12" type="ORF">NTJ_03067</name>
</gene>
<protein>
    <recommendedName>
        <fullName evidence="10">Odorant receptor</fullName>
    </recommendedName>
</protein>
<feature type="transmembrane region" description="Helical" evidence="10">
    <location>
        <begin position="209"/>
        <end position="234"/>
    </location>
</feature>
<keyword evidence="3 10" id="KW-0716">Sensory transduction</keyword>
<evidence type="ECO:0000256" key="1">
    <source>
        <dbReference type="ARBA" id="ARBA00004651"/>
    </source>
</evidence>
<proteinExistence type="inferred from homology"/>
<dbReference type="PANTHER" id="PTHR21137:SF35">
    <property type="entry name" value="ODORANT RECEPTOR 19A-RELATED"/>
    <property type="match status" value="1"/>
</dbReference>
<feature type="transmembrane region" description="Helical" evidence="10">
    <location>
        <begin position="65"/>
        <end position="83"/>
    </location>
</feature>
<evidence type="ECO:0000256" key="3">
    <source>
        <dbReference type="ARBA" id="ARBA00022606"/>
    </source>
</evidence>
<evidence type="ECO:0000256" key="7">
    <source>
        <dbReference type="ARBA" id="ARBA00023136"/>
    </source>
</evidence>
<accession>A0ABN7AFW6</accession>
<keyword evidence="4 10" id="KW-0812">Transmembrane</keyword>
<comment type="caution">
    <text evidence="10">Lacks conserved residue(s) required for the propagation of feature annotation.</text>
</comment>
<evidence type="ECO:0000256" key="8">
    <source>
        <dbReference type="ARBA" id="ARBA00023170"/>
    </source>
</evidence>
<evidence type="ECO:0000256" key="9">
    <source>
        <dbReference type="ARBA" id="ARBA00023224"/>
    </source>
</evidence>
<evidence type="ECO:0000313" key="12">
    <source>
        <dbReference type="EMBL" id="BES90259.1"/>
    </source>
</evidence>
<reference evidence="12 13" key="1">
    <citation type="submission" date="2023-09" db="EMBL/GenBank/DDBJ databases">
        <title>Nesidiocoris tenuis whole genome shotgun sequence.</title>
        <authorList>
            <person name="Shibata T."/>
            <person name="Shimoda M."/>
            <person name="Kobayashi T."/>
            <person name="Uehara T."/>
        </authorList>
    </citation>
    <scope>NUCLEOTIDE SEQUENCE [LARGE SCALE GENOMIC DNA]</scope>
    <source>
        <strain evidence="12 13">Japan</strain>
    </source>
</reference>
<keyword evidence="13" id="KW-1185">Reference proteome</keyword>
<dbReference type="PANTHER" id="PTHR21137">
    <property type="entry name" value="ODORANT RECEPTOR"/>
    <property type="match status" value="1"/>
</dbReference>
<evidence type="ECO:0000256" key="2">
    <source>
        <dbReference type="ARBA" id="ARBA00022475"/>
    </source>
</evidence>
<dbReference type="Pfam" id="PF02949">
    <property type="entry name" value="7tm_6"/>
    <property type="match status" value="1"/>
</dbReference>
<evidence type="ECO:0000256" key="4">
    <source>
        <dbReference type="ARBA" id="ARBA00022692"/>
    </source>
</evidence>
<feature type="transmembrane region" description="Helical" evidence="10">
    <location>
        <begin position="152"/>
        <end position="173"/>
    </location>
</feature>
<name>A0ABN7AFW6_9HEMI</name>
<keyword evidence="5 10" id="KW-0552">Olfaction</keyword>
<organism evidence="12 13">
    <name type="scientific">Nesidiocoris tenuis</name>
    <dbReference type="NCBI Taxonomy" id="355587"/>
    <lineage>
        <taxon>Eukaryota</taxon>
        <taxon>Metazoa</taxon>
        <taxon>Ecdysozoa</taxon>
        <taxon>Arthropoda</taxon>
        <taxon>Hexapoda</taxon>
        <taxon>Insecta</taxon>
        <taxon>Pterygota</taxon>
        <taxon>Neoptera</taxon>
        <taxon>Paraneoptera</taxon>
        <taxon>Hemiptera</taxon>
        <taxon>Heteroptera</taxon>
        <taxon>Panheteroptera</taxon>
        <taxon>Cimicomorpha</taxon>
        <taxon>Miridae</taxon>
        <taxon>Dicyphina</taxon>
        <taxon>Nesidiocoris</taxon>
    </lineage>
</organism>
<feature type="transmembrane region" description="Helical" evidence="10">
    <location>
        <begin position="272"/>
        <end position="294"/>
    </location>
</feature>